<keyword evidence="2" id="KW-1185">Reference proteome</keyword>
<proteinExistence type="predicted"/>
<organism evidence="1 2">
    <name type="scientific">Streptomyces millisiae</name>
    <dbReference type="NCBI Taxonomy" id="3075542"/>
    <lineage>
        <taxon>Bacteria</taxon>
        <taxon>Bacillati</taxon>
        <taxon>Actinomycetota</taxon>
        <taxon>Actinomycetes</taxon>
        <taxon>Kitasatosporales</taxon>
        <taxon>Streptomycetaceae</taxon>
        <taxon>Streptomyces</taxon>
    </lineage>
</organism>
<dbReference type="EMBL" id="JAVREM010000035">
    <property type="protein sequence ID" value="MDT0321159.1"/>
    <property type="molecule type" value="Genomic_DNA"/>
</dbReference>
<comment type="caution">
    <text evidence="1">The sequence shown here is derived from an EMBL/GenBank/DDBJ whole genome shotgun (WGS) entry which is preliminary data.</text>
</comment>
<gene>
    <name evidence="1" type="ORF">RNC47_22750</name>
</gene>
<name>A0ABU2LU83_9ACTN</name>
<evidence type="ECO:0000313" key="1">
    <source>
        <dbReference type="EMBL" id="MDT0321159.1"/>
    </source>
</evidence>
<sequence>MSGDGLYYIPDGFRESARGSYETADMAESTRRYLDRATPNASSYAGADAFVNAVISTRDKQSRGVSRAAEGRENMAGADHVVADTGDEMEIGAEASINAAASSVESRNSPIFRGISDAI</sequence>
<protein>
    <submittedName>
        <fullName evidence="1">Uncharacterized protein</fullName>
    </submittedName>
</protein>
<reference evidence="2" key="1">
    <citation type="submission" date="2023-07" db="EMBL/GenBank/DDBJ databases">
        <title>30 novel species of actinomycetes from the DSMZ collection.</title>
        <authorList>
            <person name="Nouioui I."/>
        </authorList>
    </citation>
    <scope>NUCLEOTIDE SEQUENCE [LARGE SCALE GENOMIC DNA]</scope>
    <source>
        <strain evidence="2">DSM 44918</strain>
    </source>
</reference>
<dbReference type="RefSeq" id="WP_311601364.1">
    <property type="nucleotide sequence ID" value="NZ_JAVREM010000035.1"/>
</dbReference>
<dbReference type="Proteomes" id="UP001183420">
    <property type="component" value="Unassembled WGS sequence"/>
</dbReference>
<evidence type="ECO:0000313" key="2">
    <source>
        <dbReference type="Proteomes" id="UP001183420"/>
    </source>
</evidence>
<accession>A0ABU2LU83</accession>